<evidence type="ECO:0000256" key="5">
    <source>
        <dbReference type="ARBA" id="ARBA00022617"/>
    </source>
</evidence>
<sequence length="538" mass="59699">MLGIASTVAGIFSITIFLFSHSTYAEAPQQSAREIDLHQPGKRAIRLSQLSQHDQHGATRWVIHGTRIYDITDFISAHPGGDVILRACGGSVDPYWKIFSFHQKQEVLDILEQYYIGDIDARNLGANGEINWAALGSNRGADIANPFADDPERDAQLLVHNPKPFNAETPGRFLADSFLTPIHLFFVRNHLWVPRIDAHSLVVELPDGSEKIYDLAEMKSRFKEHTVTTTLQCAGNRRSHISSSAAGPTSGIQWDIGAIGTAEFTGVLLRDVLIDAGYDPNMVRNGSCDSDTNESANGDINQHIHFISPGDTYAASVPLATVVSPLSDVILAYRMNGEPLPRDHGGPLRAIVPGTVAARSVKWLGRIRIDSEEANSQWQRRDYKCFGPNVRASDVRESDWDNTMSIQELPVQSAITAIKEDNINDRNIKIQGYAVSGGGRGIVRVDVSTDGGLTWQQAQLHQDKSKGSRKWAWTLWSLTVPKSKLEHSKERSSLVVVKAVDDAYNTQPERFEPIWNFRGLLGNAWHRVEARWEGAKEK</sequence>
<keyword evidence="4" id="KW-0500">Molybdenum</keyword>
<dbReference type="PROSITE" id="PS00191">
    <property type="entry name" value="CYTOCHROME_B5_1"/>
    <property type="match status" value="1"/>
</dbReference>
<gene>
    <name evidence="11" type="ORF">Plec18167_007745</name>
</gene>
<dbReference type="InterPro" id="IPR005066">
    <property type="entry name" value="MoCF_OxRdtse_dimer"/>
</dbReference>
<evidence type="ECO:0000256" key="2">
    <source>
        <dbReference type="ARBA" id="ARBA00012673"/>
    </source>
</evidence>
<dbReference type="Gene3D" id="2.60.40.650">
    <property type="match status" value="1"/>
</dbReference>
<comment type="cofactor">
    <cofactor evidence="1">
        <name>Mo-molybdopterin</name>
        <dbReference type="ChEBI" id="CHEBI:71302"/>
    </cofactor>
</comment>
<dbReference type="SUPFAM" id="SSF56524">
    <property type="entry name" value="Oxidoreductase molybdopterin-binding domain"/>
    <property type="match status" value="1"/>
</dbReference>
<evidence type="ECO:0000256" key="1">
    <source>
        <dbReference type="ARBA" id="ARBA00001924"/>
    </source>
</evidence>
<keyword evidence="12" id="KW-1185">Reference proteome</keyword>
<keyword evidence="5" id="KW-0349">Heme</keyword>
<keyword evidence="7" id="KW-0560">Oxidoreductase</keyword>
<accession>A0ABR3X2B5</accession>
<evidence type="ECO:0000256" key="8">
    <source>
        <dbReference type="ARBA" id="ARBA00023004"/>
    </source>
</evidence>
<evidence type="ECO:0000256" key="7">
    <source>
        <dbReference type="ARBA" id="ARBA00023002"/>
    </source>
</evidence>
<dbReference type="InterPro" id="IPR036400">
    <property type="entry name" value="Cyt_B5-like_heme/steroid_sf"/>
</dbReference>
<dbReference type="InterPro" id="IPR014756">
    <property type="entry name" value="Ig_E-set"/>
</dbReference>
<dbReference type="PANTHER" id="PTHR19372">
    <property type="entry name" value="SULFITE REDUCTASE"/>
    <property type="match status" value="1"/>
</dbReference>
<evidence type="ECO:0000256" key="9">
    <source>
        <dbReference type="ARBA" id="ARBA00049155"/>
    </source>
</evidence>
<dbReference type="Pfam" id="PF00174">
    <property type="entry name" value="Oxidored_molyb"/>
    <property type="match status" value="1"/>
</dbReference>
<dbReference type="PROSITE" id="PS50255">
    <property type="entry name" value="CYTOCHROME_B5_2"/>
    <property type="match status" value="1"/>
</dbReference>
<dbReference type="SMART" id="SM01117">
    <property type="entry name" value="Cyt-b5"/>
    <property type="match status" value="1"/>
</dbReference>
<dbReference type="InterPro" id="IPR008335">
    <property type="entry name" value="Mopterin_OxRdtase_euk"/>
</dbReference>
<dbReference type="Gene3D" id="3.90.420.10">
    <property type="entry name" value="Oxidoreductase, molybdopterin-binding domain"/>
    <property type="match status" value="1"/>
</dbReference>
<dbReference type="EMBL" id="JAVDPF010000033">
    <property type="protein sequence ID" value="KAL1869820.1"/>
    <property type="molecule type" value="Genomic_DNA"/>
</dbReference>
<comment type="caution">
    <text evidence="11">The sequence shown here is derived from an EMBL/GenBank/DDBJ whole genome shotgun (WGS) entry which is preliminary data.</text>
</comment>
<dbReference type="Pfam" id="PF00173">
    <property type="entry name" value="Cyt-b5"/>
    <property type="match status" value="1"/>
</dbReference>
<protein>
    <recommendedName>
        <fullName evidence="3">Nitrate reductase [NADPH]</fullName>
        <ecNumber evidence="2">1.7.1.3</ecNumber>
    </recommendedName>
</protein>
<dbReference type="PANTHER" id="PTHR19372:SF7">
    <property type="entry name" value="SULFITE OXIDASE, MITOCHONDRIAL"/>
    <property type="match status" value="1"/>
</dbReference>
<feature type="domain" description="Cytochrome b5 heme-binding" evidence="10">
    <location>
        <begin position="42"/>
        <end position="120"/>
    </location>
</feature>
<dbReference type="EC" id="1.7.1.3" evidence="2"/>
<dbReference type="PRINTS" id="PR00407">
    <property type="entry name" value="EUMOPTERIN"/>
</dbReference>
<evidence type="ECO:0000256" key="3">
    <source>
        <dbReference type="ARBA" id="ARBA00015499"/>
    </source>
</evidence>
<dbReference type="Gene3D" id="3.10.120.10">
    <property type="entry name" value="Cytochrome b5-like heme/steroid binding domain"/>
    <property type="match status" value="1"/>
</dbReference>
<keyword evidence="8" id="KW-0408">Iron</keyword>
<dbReference type="InterPro" id="IPR036374">
    <property type="entry name" value="OxRdtase_Mopterin-bd_sf"/>
</dbReference>
<dbReference type="Proteomes" id="UP001583193">
    <property type="component" value="Unassembled WGS sequence"/>
</dbReference>
<organism evidence="11 12">
    <name type="scientific">Paecilomyces lecythidis</name>
    <dbReference type="NCBI Taxonomy" id="3004212"/>
    <lineage>
        <taxon>Eukaryota</taxon>
        <taxon>Fungi</taxon>
        <taxon>Dikarya</taxon>
        <taxon>Ascomycota</taxon>
        <taxon>Pezizomycotina</taxon>
        <taxon>Eurotiomycetes</taxon>
        <taxon>Eurotiomycetidae</taxon>
        <taxon>Eurotiales</taxon>
        <taxon>Thermoascaceae</taxon>
        <taxon>Paecilomyces</taxon>
    </lineage>
</organism>
<comment type="catalytic activity">
    <reaction evidence="9">
        <text>nitrite + NADP(+) + H2O = nitrate + NADPH + H(+)</text>
        <dbReference type="Rhea" id="RHEA:19061"/>
        <dbReference type="ChEBI" id="CHEBI:15377"/>
        <dbReference type="ChEBI" id="CHEBI:15378"/>
        <dbReference type="ChEBI" id="CHEBI:16301"/>
        <dbReference type="ChEBI" id="CHEBI:17632"/>
        <dbReference type="ChEBI" id="CHEBI:57783"/>
        <dbReference type="ChEBI" id="CHEBI:58349"/>
        <dbReference type="EC" id="1.7.1.3"/>
    </reaction>
</comment>
<dbReference type="SUPFAM" id="SSF81296">
    <property type="entry name" value="E set domains"/>
    <property type="match status" value="1"/>
</dbReference>
<reference evidence="11 12" key="1">
    <citation type="journal article" date="2024" name="IMA Fungus">
        <title>IMA Genome - F19 : A genome assembly and annotation guide to empower mycologists, including annotated draft genome sequences of Ceratocystis pirilliformis, Diaporthe australafricana, Fusarium ophioides, Paecilomyces lecythidis, and Sporothrix stenoceras.</title>
        <authorList>
            <person name="Aylward J."/>
            <person name="Wilson A.M."/>
            <person name="Visagie C.M."/>
            <person name="Spraker J."/>
            <person name="Barnes I."/>
            <person name="Buitendag C."/>
            <person name="Ceriani C."/>
            <person name="Del Mar Angel L."/>
            <person name="du Plessis D."/>
            <person name="Fuchs T."/>
            <person name="Gasser K."/>
            <person name="Kramer D."/>
            <person name="Li W."/>
            <person name="Munsamy K."/>
            <person name="Piso A."/>
            <person name="Price J.L."/>
            <person name="Sonnekus B."/>
            <person name="Thomas C."/>
            <person name="van der Nest A."/>
            <person name="van Dijk A."/>
            <person name="van Heerden A."/>
            <person name="van Vuuren N."/>
            <person name="Yilmaz N."/>
            <person name="Duong T.A."/>
            <person name="van der Merwe N.A."/>
            <person name="Wingfield M.J."/>
            <person name="Wingfield B.D."/>
        </authorList>
    </citation>
    <scope>NUCLEOTIDE SEQUENCE [LARGE SCALE GENOMIC DNA]</scope>
    <source>
        <strain evidence="11 12">CMW 18167</strain>
    </source>
</reference>
<dbReference type="SUPFAM" id="SSF55856">
    <property type="entry name" value="Cytochrome b5-like heme/steroid binding domain"/>
    <property type="match status" value="1"/>
</dbReference>
<dbReference type="InterPro" id="IPR018506">
    <property type="entry name" value="Cyt_B5_heme-BS"/>
</dbReference>
<evidence type="ECO:0000313" key="12">
    <source>
        <dbReference type="Proteomes" id="UP001583193"/>
    </source>
</evidence>
<evidence type="ECO:0000256" key="6">
    <source>
        <dbReference type="ARBA" id="ARBA00022723"/>
    </source>
</evidence>
<proteinExistence type="predicted"/>
<dbReference type="InterPro" id="IPR000572">
    <property type="entry name" value="OxRdtase_Mopterin-bd_dom"/>
</dbReference>
<evidence type="ECO:0000256" key="4">
    <source>
        <dbReference type="ARBA" id="ARBA00022505"/>
    </source>
</evidence>
<keyword evidence="6" id="KW-0479">Metal-binding</keyword>
<dbReference type="Pfam" id="PF03404">
    <property type="entry name" value="Mo-co_dimer"/>
    <property type="match status" value="1"/>
</dbReference>
<dbReference type="InterPro" id="IPR001199">
    <property type="entry name" value="Cyt_B5-like_heme/steroid-bd"/>
</dbReference>
<evidence type="ECO:0000313" key="11">
    <source>
        <dbReference type="EMBL" id="KAL1869820.1"/>
    </source>
</evidence>
<evidence type="ECO:0000259" key="10">
    <source>
        <dbReference type="PROSITE" id="PS50255"/>
    </source>
</evidence>
<name>A0ABR3X2B5_9EURO</name>